<sequence>MEELLPHYERELAFLRGHAKDFAQRYPKIASRLMMSGDVSEDPHVERLIESFALLAARVHKRLDDDFPLFTETLLEVLYPHYLRPFPSCSIAQFQLGASAAQMSTPGRIERHTALTTRPVRGVSCKFRTAAAVDLLPLRIPAAGFKLAFSAPDGTRVPPRATSMLSVQLELLSPQMSFEALAGRALRVYLDGEASQVSVLREVLCSRVVGMMVQAAPTGPWHGPHRQPMAMAGFRDDEALIDYDARSHPAYRLLTEYFAFPEKFNFIDVPLPGAAAVMGAGRSITLHLMLAGIRSDSDEARLLETIGPQNFQLGCTPVVNLFEQNADPIRVTHTSTSYPLLTDGRRAYAYEVSAVSRVFRVRQTPHGESVEEFRPFYSLRHDDLAPDGASGVGGRYWYTHRDAVVAEHSPGYEMELSIVDVDFDPVAPQTDTLSIEVTATNRDLPTLLSVGNPGGDLFLEGGGLAREIRMLRKPSPTYRFERGRGALWRLISHLSLNHLSLTAGGIDALKEMMRLYDLPNSAANQRQIDGIVAIEYRPATAWLQGNPFATFVRGSEVRLTVDEENYVGTGLRLLAEVLDHFFGLYVHANSFTQLTLVSARTQEEIFRCPPRNGDRLLV</sequence>
<dbReference type="InterPro" id="IPR010272">
    <property type="entry name" value="T6SS_TssF"/>
</dbReference>
<evidence type="ECO:0000313" key="1">
    <source>
        <dbReference type="EMBL" id="MCM5679816.1"/>
    </source>
</evidence>
<dbReference type="PIRSF" id="PIRSF028304">
    <property type="entry name" value="UCP028304"/>
    <property type="match status" value="1"/>
</dbReference>
<proteinExistence type="predicted"/>
<comment type="caution">
    <text evidence="1">The sequence shown here is derived from an EMBL/GenBank/DDBJ whole genome shotgun (WGS) entry which is preliminary data.</text>
</comment>
<dbReference type="Proteomes" id="UP001165541">
    <property type="component" value="Unassembled WGS sequence"/>
</dbReference>
<reference evidence="1" key="1">
    <citation type="submission" date="2022-05" db="EMBL/GenBank/DDBJ databases">
        <title>Schlegelella sp. nov., isolated from mangrove soil.</title>
        <authorList>
            <person name="Liu Y."/>
            <person name="Ge X."/>
            <person name="Liu W."/>
        </authorList>
    </citation>
    <scope>NUCLEOTIDE SEQUENCE</scope>
    <source>
        <strain evidence="1">S2-27</strain>
    </source>
</reference>
<keyword evidence="2" id="KW-1185">Reference proteome</keyword>
<organism evidence="1 2">
    <name type="scientific">Caldimonas mangrovi</name>
    <dbReference type="NCBI Taxonomy" id="2944811"/>
    <lineage>
        <taxon>Bacteria</taxon>
        <taxon>Pseudomonadati</taxon>
        <taxon>Pseudomonadota</taxon>
        <taxon>Betaproteobacteria</taxon>
        <taxon>Burkholderiales</taxon>
        <taxon>Sphaerotilaceae</taxon>
        <taxon>Caldimonas</taxon>
    </lineage>
</organism>
<dbReference type="NCBIfam" id="TIGR03359">
    <property type="entry name" value="VI_chp_6"/>
    <property type="match status" value="1"/>
</dbReference>
<dbReference type="PANTHER" id="PTHR35370">
    <property type="entry name" value="CYTOPLASMIC PROTEIN-RELATED-RELATED"/>
    <property type="match status" value="1"/>
</dbReference>
<gene>
    <name evidence="1" type="primary">tssF</name>
    <name evidence="1" type="ORF">M8A51_09750</name>
</gene>
<dbReference type="PANTHER" id="PTHR35370:SF1">
    <property type="entry name" value="TYPE VI SECRETION SYSTEM COMPONENT TSSF1"/>
    <property type="match status" value="1"/>
</dbReference>
<dbReference type="Pfam" id="PF05947">
    <property type="entry name" value="T6SS_TssF"/>
    <property type="match status" value="1"/>
</dbReference>
<dbReference type="EMBL" id="JAMKFE010000005">
    <property type="protein sequence ID" value="MCM5679816.1"/>
    <property type="molecule type" value="Genomic_DNA"/>
</dbReference>
<protein>
    <submittedName>
        <fullName evidence="1">Type VI secretion system baseplate subunit TssF</fullName>
    </submittedName>
</protein>
<dbReference type="RefSeq" id="WP_251778025.1">
    <property type="nucleotide sequence ID" value="NZ_JAMKFE010000005.1"/>
</dbReference>
<accession>A0ABT0YNT7</accession>
<name>A0ABT0YNT7_9BURK</name>
<evidence type="ECO:0000313" key="2">
    <source>
        <dbReference type="Proteomes" id="UP001165541"/>
    </source>
</evidence>